<proteinExistence type="predicted"/>
<dbReference type="PANTHER" id="PTHR48098">
    <property type="entry name" value="ENTEROCHELIN ESTERASE-RELATED"/>
    <property type="match status" value="1"/>
</dbReference>
<keyword evidence="2" id="KW-1185">Reference proteome</keyword>
<accession>A0AAW9QGG6</accession>
<name>A0AAW9QGG6_9CHRO</name>
<sequence length="304" mass="33884">MKINWKSLLGIGALTVTLLAGTGYWYVFVAGAPQLDRPDTSARGTGLDFQMKSFSSAAMGTTRQYGLILPRDYDKNPKKRYPVIFFLHGGHDNQRAWVDKYGLIPVLNQLYDEGKLPEAIIITPDGNDKRGSSPLFDPDYYDGPNGKIGTLIGSELVKEVKYRYRTYDDPRLWAIGGLSSGGWGAVNIGLKNLNHFCVLFSHLGYFTDDSGPANSPIDFVRTIPKAKLQCARIYIDAGQADPDFLADSQRFHQILDKLGVQNVFYAFPGGHGISGPDYGWNYIHKHSFDSLTYVGRQFKQALQQ</sequence>
<dbReference type="EMBL" id="JBAFSM010000010">
    <property type="protein sequence ID" value="MEG3436860.1"/>
    <property type="molecule type" value="Genomic_DNA"/>
</dbReference>
<keyword evidence="1" id="KW-0378">Hydrolase</keyword>
<evidence type="ECO:0000313" key="1">
    <source>
        <dbReference type="EMBL" id="MEG3436860.1"/>
    </source>
</evidence>
<dbReference type="GO" id="GO:0016787">
    <property type="term" value="F:hydrolase activity"/>
    <property type="evidence" value="ECO:0007669"/>
    <property type="project" value="UniProtKB-KW"/>
</dbReference>
<dbReference type="Gene3D" id="3.40.50.1820">
    <property type="entry name" value="alpha/beta hydrolase"/>
    <property type="match status" value="1"/>
</dbReference>
<comment type="caution">
    <text evidence="1">The sequence shown here is derived from an EMBL/GenBank/DDBJ whole genome shotgun (WGS) entry which is preliminary data.</text>
</comment>
<dbReference type="InterPro" id="IPR029058">
    <property type="entry name" value="AB_hydrolase_fold"/>
</dbReference>
<dbReference type="PANTHER" id="PTHR48098:SF1">
    <property type="entry name" value="DIACYLGLYCEROL ACYLTRANSFERASE_MYCOLYLTRANSFERASE AG85A"/>
    <property type="match status" value="1"/>
</dbReference>
<protein>
    <submittedName>
        <fullName evidence="1">Alpha/beta hydrolase-fold protein</fullName>
    </submittedName>
</protein>
<evidence type="ECO:0000313" key="2">
    <source>
        <dbReference type="Proteomes" id="UP001328733"/>
    </source>
</evidence>
<organism evidence="1 2">
    <name type="scientific">Pannus brasiliensis CCIBt3594</name>
    <dbReference type="NCBI Taxonomy" id="1427578"/>
    <lineage>
        <taxon>Bacteria</taxon>
        <taxon>Bacillati</taxon>
        <taxon>Cyanobacteriota</taxon>
        <taxon>Cyanophyceae</taxon>
        <taxon>Oscillatoriophycideae</taxon>
        <taxon>Chroococcales</taxon>
        <taxon>Microcystaceae</taxon>
        <taxon>Pannus</taxon>
    </lineage>
</organism>
<dbReference type="InterPro" id="IPR000801">
    <property type="entry name" value="Esterase-like"/>
</dbReference>
<reference evidence="1 2" key="1">
    <citation type="submission" date="2024-01" db="EMBL/GenBank/DDBJ databases">
        <title>Genomic insights into the taxonomy and metabolism of the cyanobacterium Pannus brasiliensis CCIBt3594.</title>
        <authorList>
            <person name="Machado M."/>
            <person name="Botero N.B."/>
            <person name="Andreote A.P.D."/>
            <person name="Feitosa A.M.T."/>
            <person name="Popin R."/>
            <person name="Sivonen K."/>
            <person name="Fiore M.F."/>
        </authorList>
    </citation>
    <scope>NUCLEOTIDE SEQUENCE [LARGE SCALE GENOMIC DNA]</scope>
    <source>
        <strain evidence="1 2">CCIBt3594</strain>
    </source>
</reference>
<dbReference type="AlphaFoldDB" id="A0AAW9QGG6"/>
<dbReference type="Pfam" id="PF00756">
    <property type="entry name" value="Esterase"/>
    <property type="match status" value="1"/>
</dbReference>
<gene>
    <name evidence="1" type="ORF">V0288_06985</name>
</gene>
<dbReference type="Proteomes" id="UP001328733">
    <property type="component" value="Unassembled WGS sequence"/>
</dbReference>
<dbReference type="GO" id="GO:0016747">
    <property type="term" value="F:acyltransferase activity, transferring groups other than amino-acyl groups"/>
    <property type="evidence" value="ECO:0007669"/>
    <property type="project" value="TreeGrafter"/>
</dbReference>
<dbReference type="RefSeq" id="WP_332864326.1">
    <property type="nucleotide sequence ID" value="NZ_JBAFSM010000010.1"/>
</dbReference>
<dbReference type="SUPFAM" id="SSF53474">
    <property type="entry name" value="alpha/beta-Hydrolases"/>
    <property type="match status" value="1"/>
</dbReference>
<dbReference type="InterPro" id="IPR050583">
    <property type="entry name" value="Mycobacterial_A85_antigen"/>
</dbReference>